<dbReference type="AlphaFoldDB" id="A0A663E517"/>
<dbReference type="SMART" id="SM00406">
    <property type="entry name" value="IGv"/>
    <property type="match status" value="1"/>
</dbReference>
<keyword evidence="4" id="KW-1185">Reference proteome</keyword>
<dbReference type="SUPFAM" id="SSF48726">
    <property type="entry name" value="Immunoglobulin"/>
    <property type="match status" value="1"/>
</dbReference>
<dbReference type="Proteomes" id="UP000472275">
    <property type="component" value="Chromosome 9"/>
</dbReference>
<reference evidence="3" key="1">
    <citation type="submission" date="2025-08" db="UniProtKB">
        <authorList>
            <consortium name="Ensembl"/>
        </authorList>
    </citation>
    <scope>IDENTIFICATION</scope>
</reference>
<evidence type="ECO:0000256" key="1">
    <source>
        <dbReference type="SAM" id="MobiDB-lite"/>
    </source>
</evidence>
<dbReference type="InterPro" id="IPR050150">
    <property type="entry name" value="IgV_Light_Chain"/>
</dbReference>
<dbReference type="InterPro" id="IPR007110">
    <property type="entry name" value="Ig-like_dom"/>
</dbReference>
<dbReference type="InterPro" id="IPR036179">
    <property type="entry name" value="Ig-like_dom_sf"/>
</dbReference>
<name>A0A663E517_AQUCH</name>
<dbReference type="Pfam" id="PF07686">
    <property type="entry name" value="V-set"/>
    <property type="match status" value="1"/>
</dbReference>
<dbReference type="InterPro" id="IPR013106">
    <property type="entry name" value="Ig_V-set"/>
</dbReference>
<dbReference type="InterPro" id="IPR013783">
    <property type="entry name" value="Ig-like_fold"/>
</dbReference>
<evidence type="ECO:0000313" key="3">
    <source>
        <dbReference type="Ensembl" id="ENSACCP00020007069.1"/>
    </source>
</evidence>
<evidence type="ECO:0000259" key="2">
    <source>
        <dbReference type="PROSITE" id="PS50835"/>
    </source>
</evidence>
<feature type="region of interest" description="Disordered" evidence="1">
    <location>
        <begin position="57"/>
        <end position="78"/>
    </location>
</feature>
<organism evidence="3 4">
    <name type="scientific">Aquila chrysaetos chrysaetos</name>
    <dbReference type="NCBI Taxonomy" id="223781"/>
    <lineage>
        <taxon>Eukaryota</taxon>
        <taxon>Metazoa</taxon>
        <taxon>Chordata</taxon>
        <taxon>Craniata</taxon>
        <taxon>Vertebrata</taxon>
        <taxon>Euteleostomi</taxon>
        <taxon>Archelosauria</taxon>
        <taxon>Archosauria</taxon>
        <taxon>Dinosauria</taxon>
        <taxon>Saurischia</taxon>
        <taxon>Theropoda</taxon>
        <taxon>Coelurosauria</taxon>
        <taxon>Aves</taxon>
        <taxon>Neognathae</taxon>
        <taxon>Neoaves</taxon>
        <taxon>Telluraves</taxon>
        <taxon>Accipitrimorphae</taxon>
        <taxon>Accipitriformes</taxon>
        <taxon>Accipitridae</taxon>
        <taxon>Accipitrinae</taxon>
        <taxon>Aquila</taxon>
    </lineage>
</organism>
<accession>A0A663E517</accession>
<dbReference type="SMART" id="SM00409">
    <property type="entry name" value="IG"/>
    <property type="match status" value="1"/>
</dbReference>
<dbReference type="PANTHER" id="PTHR23267">
    <property type="entry name" value="IMMUNOGLOBULIN LIGHT CHAIN"/>
    <property type="match status" value="1"/>
</dbReference>
<dbReference type="Gene3D" id="2.60.40.10">
    <property type="entry name" value="Immunoglobulins"/>
    <property type="match status" value="1"/>
</dbReference>
<reference evidence="3" key="2">
    <citation type="submission" date="2025-09" db="UniProtKB">
        <authorList>
            <consortium name="Ensembl"/>
        </authorList>
    </citation>
    <scope>IDENTIFICATION</scope>
</reference>
<sequence>DFQPLFLMPPSMSANVGQTVQITCSGGSSSYGYYSWHQQKVPGSGPVTVIYSNSQRPSDIPSRFSASTSGSTSTLTTTGVQAEDEAVYYCAAQDGRAGQHPDAPLDGHGGCSGSTKRLLIKRPVENTLCLRRSCCLPGLRESQRVVVAWHRSSSVRQRT</sequence>
<proteinExistence type="predicted"/>
<dbReference type="InParanoid" id="A0A663E517"/>
<dbReference type="PROSITE" id="PS50835">
    <property type="entry name" value="IG_LIKE"/>
    <property type="match status" value="1"/>
</dbReference>
<dbReference type="GeneTree" id="ENSGT00940000153120"/>
<dbReference type="Ensembl" id="ENSACCT00020007385.1">
    <property type="protein sequence ID" value="ENSACCP00020007069.1"/>
    <property type="gene ID" value="ENSACCG00020004835.1"/>
</dbReference>
<feature type="compositionally biased region" description="Low complexity" evidence="1">
    <location>
        <begin position="62"/>
        <end position="78"/>
    </location>
</feature>
<evidence type="ECO:0000313" key="4">
    <source>
        <dbReference type="Proteomes" id="UP000472275"/>
    </source>
</evidence>
<dbReference type="InterPro" id="IPR003599">
    <property type="entry name" value="Ig_sub"/>
</dbReference>
<feature type="domain" description="Ig-like" evidence="2">
    <location>
        <begin position="4"/>
        <end position="106"/>
    </location>
</feature>
<protein>
    <recommendedName>
        <fullName evidence="2">Ig-like domain-containing protein</fullName>
    </recommendedName>
</protein>